<keyword evidence="2" id="KW-1185">Reference proteome</keyword>
<sequence length="103" mass="11692">MWDTPLDRINSRDKERTLTTIVEVISGDSPETLRIMKSLYGSIIIAGGHPTTTINEAEAAKVMKNTLRAFNIALIVSGDLKLGLHWRFKNDLMRHYIFFNSTI</sequence>
<dbReference type="AlphaFoldDB" id="A0A1G5IBX3"/>
<proteinExistence type="predicted"/>
<accession>A0A1G5IBX3</accession>
<protein>
    <submittedName>
        <fullName evidence="1">Uncharacterized protein</fullName>
    </submittedName>
</protein>
<dbReference type="EMBL" id="FMUX01000019">
    <property type="protein sequence ID" value="SCY73592.1"/>
    <property type="molecule type" value="Genomic_DNA"/>
</dbReference>
<evidence type="ECO:0000313" key="2">
    <source>
        <dbReference type="Proteomes" id="UP000198870"/>
    </source>
</evidence>
<dbReference type="STRING" id="419481.SAMN05216233_1193"/>
<reference evidence="1 2" key="1">
    <citation type="submission" date="2016-10" db="EMBL/GenBank/DDBJ databases">
        <authorList>
            <person name="de Groot N.N."/>
        </authorList>
    </citation>
    <scope>NUCLEOTIDE SEQUENCE [LARGE SCALE GENOMIC DNA]</scope>
    <source>
        <strain evidence="1 2">AA1</strain>
    </source>
</reference>
<organism evidence="1 2">
    <name type="scientific">Desulfoluna spongiiphila</name>
    <dbReference type="NCBI Taxonomy" id="419481"/>
    <lineage>
        <taxon>Bacteria</taxon>
        <taxon>Pseudomonadati</taxon>
        <taxon>Thermodesulfobacteriota</taxon>
        <taxon>Desulfobacteria</taxon>
        <taxon>Desulfobacterales</taxon>
        <taxon>Desulfolunaceae</taxon>
        <taxon>Desulfoluna</taxon>
    </lineage>
</organism>
<name>A0A1G5IBX3_9BACT</name>
<dbReference type="OrthoDB" id="9803238at2"/>
<gene>
    <name evidence="1" type="ORF">SAMN05216233_1193</name>
</gene>
<dbReference type="Proteomes" id="UP000198870">
    <property type="component" value="Unassembled WGS sequence"/>
</dbReference>
<evidence type="ECO:0000313" key="1">
    <source>
        <dbReference type="EMBL" id="SCY73592.1"/>
    </source>
</evidence>